<dbReference type="Proteomes" id="UP000217289">
    <property type="component" value="Chromosome"/>
</dbReference>
<evidence type="ECO:0000313" key="3">
    <source>
        <dbReference type="EMBL" id="ATB32722.1"/>
    </source>
</evidence>
<dbReference type="RefSeq" id="WP_095980873.1">
    <property type="nucleotide sequence ID" value="NZ_CP022163.1"/>
</dbReference>
<proteinExistence type="predicted"/>
<evidence type="ECO:0000313" key="4">
    <source>
        <dbReference type="Proteomes" id="UP000217289"/>
    </source>
</evidence>
<dbReference type="SMART" id="SM00867">
    <property type="entry name" value="YceI"/>
    <property type="match status" value="1"/>
</dbReference>
<dbReference type="InterPro" id="IPR036761">
    <property type="entry name" value="TTHA0802/YceI-like_sf"/>
</dbReference>
<dbReference type="PANTHER" id="PTHR34406:SF1">
    <property type="entry name" value="PROTEIN YCEI"/>
    <property type="match status" value="1"/>
</dbReference>
<dbReference type="AlphaFoldDB" id="A0A250INC2"/>
<feature type="signal peptide" evidence="1">
    <location>
        <begin position="1"/>
        <end position="21"/>
    </location>
</feature>
<dbReference type="Gene3D" id="2.40.128.110">
    <property type="entry name" value="Lipid/polyisoprenoid-binding, YceI-like"/>
    <property type="match status" value="1"/>
</dbReference>
<dbReference type="InterPro" id="IPR007372">
    <property type="entry name" value="Lipid/polyisoprenoid-bd_YceI"/>
</dbReference>
<dbReference type="SUPFAM" id="SSF101874">
    <property type="entry name" value="YceI-like"/>
    <property type="match status" value="1"/>
</dbReference>
<dbReference type="KEGG" id="mbd:MEBOL_006211"/>
<protein>
    <recommendedName>
        <fullName evidence="2">Lipid/polyisoprenoid-binding YceI-like domain-containing protein</fullName>
    </recommendedName>
</protein>
<feature type="domain" description="Lipid/polyisoprenoid-binding YceI-like" evidence="2">
    <location>
        <begin position="59"/>
        <end position="248"/>
    </location>
</feature>
<name>A0A250INC2_9BACT</name>
<reference evidence="3 4" key="1">
    <citation type="submission" date="2017-06" db="EMBL/GenBank/DDBJ databases">
        <authorList>
            <person name="Kim H.J."/>
            <person name="Triplett B.A."/>
        </authorList>
    </citation>
    <scope>NUCLEOTIDE SEQUENCE [LARGE SCALE GENOMIC DNA]</scope>
    <source>
        <strain evidence="3 4">DSM 14713</strain>
    </source>
</reference>
<evidence type="ECO:0000259" key="2">
    <source>
        <dbReference type="SMART" id="SM00867"/>
    </source>
</evidence>
<accession>A0A250INC2</accession>
<organism evidence="3 4">
    <name type="scientific">Melittangium boletus DSM 14713</name>
    <dbReference type="NCBI Taxonomy" id="1294270"/>
    <lineage>
        <taxon>Bacteria</taxon>
        <taxon>Pseudomonadati</taxon>
        <taxon>Myxococcota</taxon>
        <taxon>Myxococcia</taxon>
        <taxon>Myxococcales</taxon>
        <taxon>Cystobacterineae</taxon>
        <taxon>Archangiaceae</taxon>
        <taxon>Melittangium</taxon>
    </lineage>
</organism>
<dbReference type="Pfam" id="PF04264">
    <property type="entry name" value="YceI"/>
    <property type="match status" value="1"/>
</dbReference>
<sequence>MRSRLSLLVTTTLLGTACLTACGGDEPIGEDLSKVTFPARTDFPVGSSSLKTLPSGTRTYNLEPALETSHLYVQIFAGGTVGDNHIVRATDWSGTAQFDPSSLDGCSISVTVQVEGLDPERDEMRDLAGFDRIDVDSRNTIREHLRTPEQLDFDNHKTIQFTSKSCTLSEDRGDGGHPKVDVKGDLTVRGATHEVVLPLEVSVDDENIAGRGIMIARHSDFKFEPYSSFGGLARNKQDIYFVLDVRGKRAP</sequence>
<dbReference type="PROSITE" id="PS51257">
    <property type="entry name" value="PROKAR_LIPOPROTEIN"/>
    <property type="match status" value="1"/>
</dbReference>
<dbReference type="PANTHER" id="PTHR34406">
    <property type="entry name" value="PROTEIN YCEI"/>
    <property type="match status" value="1"/>
</dbReference>
<dbReference type="OrthoDB" id="273832at2"/>
<dbReference type="EMBL" id="CP022163">
    <property type="protein sequence ID" value="ATB32722.1"/>
    <property type="molecule type" value="Genomic_DNA"/>
</dbReference>
<evidence type="ECO:0000256" key="1">
    <source>
        <dbReference type="SAM" id="SignalP"/>
    </source>
</evidence>
<feature type="chain" id="PRO_5013281524" description="Lipid/polyisoprenoid-binding YceI-like domain-containing protein" evidence="1">
    <location>
        <begin position="22"/>
        <end position="251"/>
    </location>
</feature>
<gene>
    <name evidence="3" type="ORF">MEBOL_006211</name>
</gene>
<keyword evidence="1" id="KW-0732">Signal</keyword>
<keyword evidence="4" id="KW-1185">Reference proteome</keyword>